<protein>
    <recommendedName>
        <fullName evidence="1">DUF4365 domain-containing protein</fullName>
    </recommendedName>
</protein>
<proteinExistence type="predicted"/>
<dbReference type="Proteomes" id="UP000195455">
    <property type="component" value="Unassembled WGS sequence"/>
</dbReference>
<dbReference type="Pfam" id="PF14280">
    <property type="entry name" value="DUF4365"/>
    <property type="match status" value="1"/>
</dbReference>
<dbReference type="EMBL" id="NFHM01000064">
    <property type="protein sequence ID" value="OUN38037.1"/>
    <property type="molecule type" value="Genomic_DNA"/>
</dbReference>
<name>A0A1Y3TT94_9FIRM</name>
<evidence type="ECO:0000259" key="1">
    <source>
        <dbReference type="Pfam" id="PF14280"/>
    </source>
</evidence>
<reference evidence="3" key="1">
    <citation type="submission" date="2017-04" db="EMBL/GenBank/DDBJ databases">
        <title>Function of individual gut microbiota members based on whole genome sequencing of pure cultures obtained from chicken caecum.</title>
        <authorList>
            <person name="Medvecky M."/>
            <person name="Cejkova D."/>
            <person name="Polansky O."/>
            <person name="Karasova D."/>
            <person name="Kubasova T."/>
            <person name="Cizek A."/>
            <person name="Rychlik I."/>
        </authorList>
    </citation>
    <scope>NUCLEOTIDE SEQUENCE [LARGE SCALE GENOMIC DNA]</scope>
    <source>
        <strain evidence="3">An75</strain>
    </source>
</reference>
<evidence type="ECO:0000313" key="2">
    <source>
        <dbReference type="EMBL" id="OUN38037.1"/>
    </source>
</evidence>
<dbReference type="RefSeq" id="WP_087990397.1">
    <property type="nucleotide sequence ID" value="NZ_JBKYBB010000030.1"/>
</dbReference>
<sequence>MVDEEIILLDIMSRRNFRRFLKGKGIRKLFGENERRYYKLGEGKKRTLQHIKGENGVDILKNFFPEEWVVREYIPDYGIDLSVELFTPYDTGFITSGEHIFFQVKATESIKQARLDIKNGSESIQKADVIKFVLDTDLLFTVEKMGNAVPVILTVVDIGKEDIYFLCLNDYIEKVLIPADPNYMEKESKTVYIPIENRLNNMGIDIIKWYAKRAKLYAFFNKINEQSRNLKYCSSYELEEKAKNYLNIILRNDVWSACDYFPALKNVKDEIDYYLKNGITKFAEDDIKSMVKVGMNVDEEIWELEDSNSLVSLRKSISLQGIRNIWGQLENLADLFEDVIREYFLPTYMNTIT</sequence>
<evidence type="ECO:0000313" key="3">
    <source>
        <dbReference type="Proteomes" id="UP000195455"/>
    </source>
</evidence>
<gene>
    <name evidence="2" type="ORF">B5G26_16405</name>
</gene>
<accession>A0A1Y3TT94</accession>
<comment type="caution">
    <text evidence="2">The sequence shown here is derived from an EMBL/GenBank/DDBJ whole genome shotgun (WGS) entry which is preliminary data.</text>
</comment>
<organism evidence="2 3">
    <name type="scientific">Anaerotignum lactatifermentans</name>
    <dbReference type="NCBI Taxonomy" id="160404"/>
    <lineage>
        <taxon>Bacteria</taxon>
        <taxon>Bacillati</taxon>
        <taxon>Bacillota</taxon>
        <taxon>Clostridia</taxon>
        <taxon>Lachnospirales</taxon>
        <taxon>Anaerotignaceae</taxon>
        <taxon>Anaerotignum</taxon>
    </lineage>
</organism>
<dbReference type="InterPro" id="IPR025375">
    <property type="entry name" value="DUF4365"/>
</dbReference>
<dbReference type="AlphaFoldDB" id="A0A1Y3TT94"/>
<feature type="domain" description="DUF4365" evidence="1">
    <location>
        <begin position="54"/>
        <end position="205"/>
    </location>
</feature>